<evidence type="ECO:0000313" key="2">
    <source>
        <dbReference type="Proteomes" id="UP000192936"/>
    </source>
</evidence>
<accession>A0A1X7FF57</accession>
<name>A0A1X7FF57_9PROT</name>
<dbReference type="Proteomes" id="UP000192936">
    <property type="component" value="Unassembled WGS sequence"/>
</dbReference>
<dbReference type="AlphaFoldDB" id="A0A1X7FF57"/>
<dbReference type="EMBL" id="FXAK01000005">
    <property type="protein sequence ID" value="SMF50993.1"/>
    <property type="molecule type" value="Genomic_DNA"/>
</dbReference>
<dbReference type="OrthoDB" id="8746011at2"/>
<gene>
    <name evidence="1" type="ORF">SAMN02982917_2690</name>
</gene>
<dbReference type="RefSeq" id="WP_085086058.1">
    <property type="nucleotide sequence ID" value="NZ_FXAK01000005.1"/>
</dbReference>
<protein>
    <submittedName>
        <fullName evidence="1">Uncharacterized protein</fullName>
    </submittedName>
</protein>
<proteinExistence type="predicted"/>
<evidence type="ECO:0000313" key="1">
    <source>
        <dbReference type="EMBL" id="SMF50993.1"/>
    </source>
</evidence>
<dbReference type="STRING" id="286727.SAMN02982917_2690"/>
<reference evidence="1 2" key="1">
    <citation type="submission" date="2017-04" db="EMBL/GenBank/DDBJ databases">
        <authorList>
            <person name="Afonso C.L."/>
            <person name="Miller P.J."/>
            <person name="Scott M.A."/>
            <person name="Spackman E."/>
            <person name="Goraichik I."/>
            <person name="Dimitrov K.M."/>
            <person name="Suarez D.L."/>
            <person name="Swayne D.E."/>
        </authorList>
    </citation>
    <scope>NUCLEOTIDE SEQUENCE [LARGE SCALE GENOMIC DNA]</scope>
    <source>
        <strain evidence="1 2">A2P</strain>
    </source>
</reference>
<sequence>MSDLLELAVSAHGGWDRWQTLRTVSAHVSIGGGVWPLKGWPDVFKDAQVSIDPHRQHTEYSPFVQAGRHTLFDAGRTAVVTDGGEVVEQREEPRKAFAGHTLTTPWDAQHLIYFTGYAMWTYLTTPFLFKLPGVKSEEVEPWATEEGETWRRLKVTFPSGIETHSTEQTFYFDASGILQRHDYSADVLGGTSSANYATEHKTFGGFVFPTKRRVYAIGENNLPLRERVAVAIDFLDIDVV</sequence>
<organism evidence="1 2">
    <name type="scientific">Azospirillum oryzae</name>
    <dbReference type="NCBI Taxonomy" id="286727"/>
    <lineage>
        <taxon>Bacteria</taxon>
        <taxon>Pseudomonadati</taxon>
        <taxon>Pseudomonadota</taxon>
        <taxon>Alphaproteobacteria</taxon>
        <taxon>Rhodospirillales</taxon>
        <taxon>Azospirillaceae</taxon>
        <taxon>Azospirillum</taxon>
    </lineage>
</organism>